<dbReference type="Proteomes" id="UP000001261">
    <property type="component" value="Unassembled WGS sequence"/>
</dbReference>
<dbReference type="InParanoid" id="A0A0E1RUP3"/>
<dbReference type="GO" id="GO:0044027">
    <property type="term" value="P:negative regulation of gene expression via chromosomal CpG island methylation"/>
    <property type="evidence" value="ECO:0007669"/>
    <property type="project" value="TreeGrafter"/>
</dbReference>
<dbReference type="InterPro" id="IPR050390">
    <property type="entry name" value="C5-Methyltransferase"/>
</dbReference>
<keyword evidence="2 5" id="KW-0489">Methyltransferase</keyword>
<dbReference type="AlphaFoldDB" id="A0A0E1RUP3"/>
<sequence length="349" mass="38853">MQPPGRKTLLSTIPPIRDPIHWVSARGKTYRKVKSDEENDGTFLRICETCQSGDRAIFEVASTDNKATFTVALIVFLQKEECDPGHAGGSSTLLYSPNPSANRPLEMDSAMPWVILQAPSRRVRLSTGDSTMKTYPLSFTATIGETLQKYIRVWNKTLRKLRAVEQAVIFLHQQEGPTRPGGSHTAAFVELAGGDESRSQYIFGDRFCGAEGVWRGTLQAGLHIRCGFDKCPKAMETYRLNFTSAVGETCEVAHFLTNDSEDIIVDILHFSPPCQTFSSAKTIAAATDSANEACIFSSRELLLKIKPRVATMEETSGLQERHKEFLYATIHTFVDLGYSIRWKFSEAIQ</sequence>
<dbReference type="EC" id="2.1.1.37" evidence="1"/>
<evidence type="ECO:0000256" key="2">
    <source>
        <dbReference type="ARBA" id="ARBA00022603"/>
    </source>
</evidence>
<keyword evidence="4" id="KW-0949">S-adenosyl-L-methionine</keyword>
<dbReference type="GO" id="GO:0003677">
    <property type="term" value="F:DNA binding"/>
    <property type="evidence" value="ECO:0007669"/>
    <property type="project" value="TreeGrafter"/>
</dbReference>
<organism evidence="5 6">
    <name type="scientific">Coccidioides immitis (strain RS)</name>
    <name type="common">Valley fever fungus</name>
    <dbReference type="NCBI Taxonomy" id="246410"/>
    <lineage>
        <taxon>Eukaryota</taxon>
        <taxon>Fungi</taxon>
        <taxon>Dikarya</taxon>
        <taxon>Ascomycota</taxon>
        <taxon>Pezizomycotina</taxon>
        <taxon>Eurotiomycetes</taxon>
        <taxon>Eurotiomycetidae</taxon>
        <taxon>Onygenales</taxon>
        <taxon>Onygenaceae</taxon>
        <taxon>Coccidioides</taxon>
    </lineage>
</organism>
<reference evidence="6" key="1">
    <citation type="journal article" date="2009" name="Genome Res.">
        <title>Comparative genomic analyses of the human fungal pathogens Coccidioides and their relatives.</title>
        <authorList>
            <person name="Sharpton T.J."/>
            <person name="Stajich J.E."/>
            <person name="Rounsley S.D."/>
            <person name="Gardner M.J."/>
            <person name="Wortman J.R."/>
            <person name="Jordar V.S."/>
            <person name="Maiti R."/>
            <person name="Kodira C.D."/>
            <person name="Neafsey D.E."/>
            <person name="Zeng Q."/>
            <person name="Hung C.-Y."/>
            <person name="McMahan C."/>
            <person name="Muszewska A."/>
            <person name="Grynberg M."/>
            <person name="Mandel M.A."/>
            <person name="Kellner E.M."/>
            <person name="Barker B.M."/>
            <person name="Galgiani J.N."/>
            <person name="Orbach M.J."/>
            <person name="Kirkland T.N."/>
            <person name="Cole G.T."/>
            <person name="Henn M.R."/>
            <person name="Birren B.W."/>
            <person name="Taylor J.W."/>
        </authorList>
    </citation>
    <scope>NUCLEOTIDE SEQUENCE [LARGE SCALE GENOMIC DNA]</scope>
    <source>
        <strain evidence="6">RS</strain>
    </source>
</reference>
<evidence type="ECO:0000313" key="5">
    <source>
        <dbReference type="EMBL" id="EAS28136.2"/>
    </source>
</evidence>
<dbReference type="RefSeq" id="XP_001239719.2">
    <property type="nucleotide sequence ID" value="XM_001239718.2"/>
</dbReference>
<keyword evidence="3" id="KW-0808">Transferase</keyword>
<name>A0A0E1RUP3_COCIM</name>
<evidence type="ECO:0000256" key="4">
    <source>
        <dbReference type="ARBA" id="ARBA00022691"/>
    </source>
</evidence>
<dbReference type="InterPro" id="IPR029063">
    <property type="entry name" value="SAM-dependent_MTases_sf"/>
</dbReference>
<dbReference type="EMBL" id="GG704915">
    <property type="protein sequence ID" value="EAS28136.2"/>
    <property type="molecule type" value="Genomic_DNA"/>
</dbReference>
<keyword evidence="6" id="KW-1185">Reference proteome</keyword>
<gene>
    <name evidence="5" type="ORF">CIMG_09340</name>
</gene>
<dbReference type="STRING" id="246410.A0A0E1RUP3"/>
<protein>
    <recommendedName>
        <fullName evidence="1">DNA (cytosine-5-)-methyltransferase</fullName>
        <ecNumber evidence="1">2.1.1.37</ecNumber>
    </recommendedName>
</protein>
<dbReference type="SUPFAM" id="SSF53335">
    <property type="entry name" value="S-adenosyl-L-methionine-dependent methyltransferases"/>
    <property type="match status" value="1"/>
</dbReference>
<dbReference type="GO" id="GO:0005634">
    <property type="term" value="C:nucleus"/>
    <property type="evidence" value="ECO:0007669"/>
    <property type="project" value="TreeGrafter"/>
</dbReference>
<dbReference type="PANTHER" id="PTHR10629">
    <property type="entry name" value="CYTOSINE-SPECIFIC METHYLTRANSFERASE"/>
    <property type="match status" value="1"/>
</dbReference>
<dbReference type="GeneID" id="4558722"/>
<evidence type="ECO:0000313" key="6">
    <source>
        <dbReference type="Proteomes" id="UP000001261"/>
    </source>
</evidence>
<proteinExistence type="predicted"/>
<dbReference type="InterPro" id="IPR001525">
    <property type="entry name" value="C5_MeTfrase"/>
</dbReference>
<dbReference type="Gene3D" id="3.40.50.150">
    <property type="entry name" value="Vaccinia Virus protein VP39"/>
    <property type="match status" value="1"/>
</dbReference>
<evidence type="ECO:0000256" key="3">
    <source>
        <dbReference type="ARBA" id="ARBA00022679"/>
    </source>
</evidence>
<dbReference type="OrthoDB" id="414133at2759"/>
<dbReference type="GO" id="GO:0003886">
    <property type="term" value="F:DNA (cytosine-5-)-methyltransferase activity"/>
    <property type="evidence" value="ECO:0007669"/>
    <property type="project" value="UniProtKB-EC"/>
</dbReference>
<reference evidence="6" key="2">
    <citation type="journal article" date="2010" name="Genome Res.">
        <title>Population genomic sequencing of Coccidioides fungi reveals recent hybridization and transposon control.</title>
        <authorList>
            <person name="Neafsey D.E."/>
            <person name="Barker B.M."/>
            <person name="Sharpton T.J."/>
            <person name="Stajich J.E."/>
            <person name="Park D.J."/>
            <person name="Whiston E."/>
            <person name="Hung C.-Y."/>
            <person name="McMahan C."/>
            <person name="White J."/>
            <person name="Sykes S."/>
            <person name="Heiman D."/>
            <person name="Young S."/>
            <person name="Zeng Q."/>
            <person name="Abouelleil A."/>
            <person name="Aftuck L."/>
            <person name="Bessette D."/>
            <person name="Brown A."/>
            <person name="FitzGerald M."/>
            <person name="Lui A."/>
            <person name="Macdonald J.P."/>
            <person name="Priest M."/>
            <person name="Orbach M.J."/>
            <person name="Galgiani J.N."/>
            <person name="Kirkland T.N."/>
            <person name="Cole G.T."/>
            <person name="Birren B.W."/>
            <person name="Henn M.R."/>
            <person name="Taylor J.W."/>
            <person name="Rounsley S.D."/>
        </authorList>
    </citation>
    <scope>GENOME REANNOTATION</scope>
    <source>
        <strain evidence="6">RS</strain>
    </source>
</reference>
<dbReference type="GO" id="GO:0032259">
    <property type="term" value="P:methylation"/>
    <property type="evidence" value="ECO:0007669"/>
    <property type="project" value="UniProtKB-KW"/>
</dbReference>
<accession>A0A0E1RUP3</accession>
<dbReference type="Pfam" id="PF00145">
    <property type="entry name" value="DNA_methylase"/>
    <property type="match status" value="1"/>
</dbReference>
<dbReference type="VEuPathDB" id="FungiDB:CIMG_09340"/>
<dbReference type="KEGG" id="cim:CIMG_09340"/>
<evidence type="ECO:0000256" key="1">
    <source>
        <dbReference type="ARBA" id="ARBA00011975"/>
    </source>
</evidence>
<dbReference type="PANTHER" id="PTHR10629:SF52">
    <property type="entry name" value="DNA (CYTOSINE-5)-METHYLTRANSFERASE 1"/>
    <property type="match status" value="1"/>
</dbReference>